<dbReference type="EMBL" id="CP102453">
    <property type="protein sequence ID" value="UUX33395.1"/>
    <property type="molecule type" value="Genomic_DNA"/>
</dbReference>
<sequence length="450" mass="50327">MKIVIAGGGKVGSVLCAELTSQKHDVMLIETNETIFDQLMSRYDLSGVIGNAASYEIQQEVGINKTDIFIAVTDTDEINIIASILAKSLGARYTVARVRNPEYSQHAHEVSESLGIDLMINPEQEAAKTISHMIKFPTVVHAQKFMSSDVELLEVVVKADSPLENVTMADFKDKFGDLLVCAIVRSDQVIVPNANDTLKAGDRIDVLGSQNDIYKFYQQIRTERHRLKSVMIIGGGRLTYYLLNYLREFHLDIKVIEWKEEAAEQLSAAFPEVEVILGDSTEQELLLQEGVGNYDVFVSLLGIDEENIMASLFAQQQGVSKVITKVNREALFSLFKNFGLDTIITPKRLIANSILRFVRSLGNPSVSYLEELYRLSDNQAELIQFKVNNSSKVLNTPLEQLNLKDNTLIAYILRDHKTIIPSGQDRLEVGDHVIIMTNAATMDDIDDILR</sequence>
<keyword evidence="4" id="KW-0630">Potassium</keyword>
<feature type="domain" description="RCK C-terminal" evidence="8">
    <location>
        <begin position="370"/>
        <end position="450"/>
    </location>
</feature>
<dbReference type="InterPro" id="IPR036721">
    <property type="entry name" value="RCK_C_sf"/>
</dbReference>
<evidence type="ECO:0000313" key="10">
    <source>
        <dbReference type="Proteomes" id="UP001315967"/>
    </source>
</evidence>
<dbReference type="NCBIfam" id="NF007039">
    <property type="entry name" value="PRK09496.3-2"/>
    <property type="match status" value="1"/>
</dbReference>
<dbReference type="InterPro" id="IPR050721">
    <property type="entry name" value="Trk_Ktr_HKT_K-transport"/>
</dbReference>
<feature type="domain" description="RCK N-terminal" evidence="7">
    <location>
        <begin position="1"/>
        <end position="120"/>
    </location>
</feature>
<organism evidence="9 10">
    <name type="scientific">Fundicoccus culcitae</name>
    <dbReference type="NCBI Taxonomy" id="2969821"/>
    <lineage>
        <taxon>Bacteria</taxon>
        <taxon>Bacillati</taxon>
        <taxon>Bacillota</taxon>
        <taxon>Bacilli</taxon>
        <taxon>Lactobacillales</taxon>
        <taxon>Aerococcaceae</taxon>
        <taxon>Fundicoccus</taxon>
    </lineage>
</organism>
<dbReference type="SUPFAM" id="SSF51735">
    <property type="entry name" value="NAD(P)-binding Rossmann-fold domains"/>
    <property type="match status" value="2"/>
</dbReference>
<keyword evidence="5" id="KW-0520">NAD</keyword>
<dbReference type="PANTHER" id="PTHR43833">
    <property type="entry name" value="POTASSIUM CHANNEL PROTEIN 2-RELATED-RELATED"/>
    <property type="match status" value="1"/>
</dbReference>
<name>A0ABY5P4I2_9LACT</name>
<keyword evidence="3" id="KW-0633">Potassium transport</keyword>
<keyword evidence="2" id="KW-0813">Transport</keyword>
<dbReference type="InterPro" id="IPR036291">
    <property type="entry name" value="NAD(P)-bd_dom_sf"/>
</dbReference>
<evidence type="ECO:0000256" key="2">
    <source>
        <dbReference type="ARBA" id="ARBA00022448"/>
    </source>
</evidence>
<dbReference type="PRINTS" id="PR00335">
    <property type="entry name" value="KUPTAKETRKA"/>
</dbReference>
<evidence type="ECO:0000259" key="8">
    <source>
        <dbReference type="PROSITE" id="PS51202"/>
    </source>
</evidence>
<proteinExistence type="predicted"/>
<evidence type="ECO:0000259" key="7">
    <source>
        <dbReference type="PROSITE" id="PS51201"/>
    </source>
</evidence>
<dbReference type="Gene3D" id="3.40.50.720">
    <property type="entry name" value="NAD(P)-binding Rossmann-like Domain"/>
    <property type="match status" value="2"/>
</dbReference>
<accession>A0ABY5P4I2</accession>
<dbReference type="NCBIfam" id="NF007033">
    <property type="entry name" value="PRK09496.1-5"/>
    <property type="match status" value="1"/>
</dbReference>
<gene>
    <name evidence="9" type="primary">trkA</name>
    <name evidence="9" type="ORF">NRE15_10855</name>
</gene>
<dbReference type="Proteomes" id="UP001315967">
    <property type="component" value="Chromosome"/>
</dbReference>
<dbReference type="Pfam" id="PF02254">
    <property type="entry name" value="TrkA_N"/>
    <property type="match status" value="2"/>
</dbReference>
<dbReference type="PROSITE" id="PS51201">
    <property type="entry name" value="RCK_N"/>
    <property type="match status" value="2"/>
</dbReference>
<dbReference type="SUPFAM" id="SSF116726">
    <property type="entry name" value="TrkA C-terminal domain-like"/>
    <property type="match status" value="2"/>
</dbReference>
<dbReference type="RefSeq" id="WP_313792896.1">
    <property type="nucleotide sequence ID" value="NZ_CP102453.1"/>
</dbReference>
<dbReference type="Pfam" id="PF02080">
    <property type="entry name" value="TrkA_C"/>
    <property type="match status" value="2"/>
</dbReference>
<dbReference type="Gene3D" id="3.30.70.1450">
    <property type="entry name" value="Regulator of K+ conductance, C-terminal domain"/>
    <property type="match status" value="2"/>
</dbReference>
<dbReference type="PANTHER" id="PTHR43833:SF5">
    <property type="entry name" value="TRK SYSTEM POTASSIUM UPTAKE PROTEIN TRKA"/>
    <property type="match status" value="1"/>
</dbReference>
<evidence type="ECO:0000313" key="9">
    <source>
        <dbReference type="EMBL" id="UUX33395.1"/>
    </source>
</evidence>
<evidence type="ECO:0000256" key="3">
    <source>
        <dbReference type="ARBA" id="ARBA00022538"/>
    </source>
</evidence>
<dbReference type="InterPro" id="IPR003148">
    <property type="entry name" value="RCK_N"/>
</dbReference>
<evidence type="ECO:0000256" key="6">
    <source>
        <dbReference type="ARBA" id="ARBA00023065"/>
    </source>
</evidence>
<keyword evidence="10" id="KW-1185">Reference proteome</keyword>
<feature type="domain" description="RCK C-terminal" evidence="8">
    <location>
        <begin position="140"/>
        <end position="222"/>
    </location>
</feature>
<evidence type="ECO:0000256" key="1">
    <source>
        <dbReference type="ARBA" id="ARBA00017378"/>
    </source>
</evidence>
<evidence type="ECO:0000256" key="5">
    <source>
        <dbReference type="ARBA" id="ARBA00023027"/>
    </source>
</evidence>
<evidence type="ECO:0000256" key="4">
    <source>
        <dbReference type="ARBA" id="ARBA00022958"/>
    </source>
</evidence>
<keyword evidence="6" id="KW-0406">Ion transport</keyword>
<dbReference type="PROSITE" id="PS51202">
    <property type="entry name" value="RCK_C"/>
    <property type="match status" value="2"/>
</dbReference>
<dbReference type="InterPro" id="IPR006036">
    <property type="entry name" value="K_uptake_TrkA"/>
</dbReference>
<reference evidence="9 10" key="1">
    <citation type="submission" date="2022-08" db="EMBL/GenBank/DDBJ databases">
        <title>Aerococcaceae sp. nov isolated from spoiled eye mask.</title>
        <authorList>
            <person name="Zhou G."/>
            <person name="Xie X.-B."/>
            <person name="Shi Q.-S."/>
            <person name="Wang Y.-S."/>
            <person name="Wen X."/>
            <person name="Peng H."/>
            <person name="Yang X.-J."/>
            <person name="Tao H.-B."/>
            <person name="Huang X.-M."/>
        </authorList>
    </citation>
    <scope>NUCLEOTIDE SEQUENCE [LARGE SCALE GENOMIC DNA]</scope>
    <source>
        <strain evidence="10">DM20194951</strain>
    </source>
</reference>
<feature type="domain" description="RCK N-terminal" evidence="7">
    <location>
        <begin position="227"/>
        <end position="345"/>
    </location>
</feature>
<dbReference type="InterPro" id="IPR006037">
    <property type="entry name" value="RCK_C"/>
</dbReference>
<protein>
    <recommendedName>
        <fullName evidence="1">Trk system potassium uptake protein TrkA</fullName>
    </recommendedName>
</protein>